<dbReference type="AlphaFoldDB" id="A0AAV4XR25"/>
<name>A0AAV4XR25_CAEEX</name>
<accession>A0AAV4XR25</accession>
<reference evidence="1 2" key="1">
    <citation type="submission" date="2021-06" db="EMBL/GenBank/DDBJ databases">
        <title>Caerostris extrusa draft genome.</title>
        <authorList>
            <person name="Kono N."/>
            <person name="Arakawa K."/>
        </authorList>
    </citation>
    <scope>NUCLEOTIDE SEQUENCE [LARGE SCALE GENOMIC DNA]</scope>
</reference>
<proteinExistence type="predicted"/>
<organism evidence="1 2">
    <name type="scientific">Caerostris extrusa</name>
    <name type="common">Bark spider</name>
    <name type="synonym">Caerostris bankana</name>
    <dbReference type="NCBI Taxonomy" id="172846"/>
    <lineage>
        <taxon>Eukaryota</taxon>
        <taxon>Metazoa</taxon>
        <taxon>Ecdysozoa</taxon>
        <taxon>Arthropoda</taxon>
        <taxon>Chelicerata</taxon>
        <taxon>Arachnida</taxon>
        <taxon>Araneae</taxon>
        <taxon>Araneomorphae</taxon>
        <taxon>Entelegynae</taxon>
        <taxon>Araneoidea</taxon>
        <taxon>Araneidae</taxon>
        <taxon>Caerostris</taxon>
    </lineage>
</organism>
<comment type="caution">
    <text evidence="1">The sequence shown here is derived from an EMBL/GenBank/DDBJ whole genome shotgun (WGS) entry which is preliminary data.</text>
</comment>
<protein>
    <submittedName>
        <fullName evidence="1">Uncharacterized protein</fullName>
    </submittedName>
</protein>
<evidence type="ECO:0000313" key="2">
    <source>
        <dbReference type="Proteomes" id="UP001054945"/>
    </source>
</evidence>
<dbReference type="Proteomes" id="UP001054945">
    <property type="component" value="Unassembled WGS sequence"/>
</dbReference>
<evidence type="ECO:0000313" key="1">
    <source>
        <dbReference type="EMBL" id="GIY97526.1"/>
    </source>
</evidence>
<sequence>MFTEWEYRRKGMLTCGGDGGYLRSRPRVQGRLNDVEAGRYDGRQSLGTQQRDSFLDRWLLRQVAAREGKIYNAVRWKHFHECIFGTNGKWMVFMRSTSLFLFKFIFRFLFL</sequence>
<dbReference type="EMBL" id="BPLR01000791">
    <property type="protein sequence ID" value="GIY97526.1"/>
    <property type="molecule type" value="Genomic_DNA"/>
</dbReference>
<keyword evidence="2" id="KW-1185">Reference proteome</keyword>
<gene>
    <name evidence="1" type="ORF">CEXT_658771</name>
</gene>